<dbReference type="GO" id="GO:0000155">
    <property type="term" value="F:phosphorelay sensor kinase activity"/>
    <property type="evidence" value="ECO:0007669"/>
    <property type="project" value="InterPro"/>
</dbReference>
<evidence type="ECO:0000256" key="2">
    <source>
        <dbReference type="ARBA" id="ARBA00012438"/>
    </source>
</evidence>
<evidence type="ECO:0000256" key="6">
    <source>
        <dbReference type="ARBA" id="ARBA00023012"/>
    </source>
</evidence>
<evidence type="ECO:0000313" key="10">
    <source>
        <dbReference type="Proteomes" id="UP000253410"/>
    </source>
</evidence>
<dbReference type="Gene3D" id="3.30.565.10">
    <property type="entry name" value="Histidine kinase-like ATPase, C-terminal domain"/>
    <property type="match status" value="1"/>
</dbReference>
<dbReference type="InterPro" id="IPR003661">
    <property type="entry name" value="HisK_dim/P_dom"/>
</dbReference>
<organism evidence="9 10">
    <name type="scientific">Chitinophaga flava</name>
    <dbReference type="NCBI Taxonomy" id="2259036"/>
    <lineage>
        <taxon>Bacteria</taxon>
        <taxon>Pseudomonadati</taxon>
        <taxon>Bacteroidota</taxon>
        <taxon>Chitinophagia</taxon>
        <taxon>Chitinophagales</taxon>
        <taxon>Chitinophagaceae</taxon>
        <taxon>Chitinophaga</taxon>
    </lineage>
</organism>
<accession>A0A365XUD0</accession>
<dbReference type="InterPro" id="IPR003594">
    <property type="entry name" value="HATPase_dom"/>
</dbReference>
<keyword evidence="7" id="KW-0812">Transmembrane</keyword>
<dbReference type="InterPro" id="IPR036097">
    <property type="entry name" value="HisK_dim/P_sf"/>
</dbReference>
<evidence type="ECO:0000259" key="8">
    <source>
        <dbReference type="PROSITE" id="PS50109"/>
    </source>
</evidence>
<feature type="transmembrane region" description="Helical" evidence="7">
    <location>
        <begin position="39"/>
        <end position="58"/>
    </location>
</feature>
<feature type="transmembrane region" description="Helical" evidence="7">
    <location>
        <begin position="117"/>
        <end position="132"/>
    </location>
</feature>
<keyword evidence="10" id="KW-1185">Reference proteome</keyword>
<dbReference type="EMBL" id="QFFJ01000002">
    <property type="protein sequence ID" value="RBL89977.1"/>
    <property type="molecule type" value="Genomic_DNA"/>
</dbReference>
<dbReference type="SUPFAM" id="SSF47384">
    <property type="entry name" value="Homodimeric domain of signal transducing histidine kinase"/>
    <property type="match status" value="1"/>
</dbReference>
<dbReference type="Pfam" id="PF02518">
    <property type="entry name" value="HATPase_c"/>
    <property type="match status" value="1"/>
</dbReference>
<dbReference type="PROSITE" id="PS50109">
    <property type="entry name" value="HIS_KIN"/>
    <property type="match status" value="1"/>
</dbReference>
<evidence type="ECO:0000256" key="3">
    <source>
        <dbReference type="ARBA" id="ARBA00022553"/>
    </source>
</evidence>
<feature type="transmembrane region" description="Helical" evidence="7">
    <location>
        <begin position="139"/>
        <end position="157"/>
    </location>
</feature>
<feature type="transmembrane region" description="Helical" evidence="7">
    <location>
        <begin position="90"/>
        <end position="111"/>
    </location>
</feature>
<dbReference type="SMART" id="SM00388">
    <property type="entry name" value="HisKA"/>
    <property type="match status" value="1"/>
</dbReference>
<dbReference type="Gene3D" id="1.10.287.130">
    <property type="match status" value="1"/>
</dbReference>
<keyword evidence="5 9" id="KW-0418">Kinase</keyword>
<keyword evidence="7" id="KW-1133">Transmembrane helix</keyword>
<dbReference type="RefSeq" id="WP_113618727.1">
    <property type="nucleotide sequence ID" value="NZ_QFFJ01000002.1"/>
</dbReference>
<dbReference type="InterPro" id="IPR005467">
    <property type="entry name" value="His_kinase_dom"/>
</dbReference>
<dbReference type="Proteomes" id="UP000253410">
    <property type="component" value="Unassembled WGS sequence"/>
</dbReference>
<keyword evidence="3" id="KW-0597">Phosphoprotein</keyword>
<dbReference type="InterPro" id="IPR004358">
    <property type="entry name" value="Sig_transdc_His_kin-like_C"/>
</dbReference>
<dbReference type="AlphaFoldDB" id="A0A365XUD0"/>
<protein>
    <recommendedName>
        <fullName evidence="2">histidine kinase</fullName>
        <ecNumber evidence="2">2.7.13.3</ecNumber>
    </recommendedName>
</protein>
<sequence length="439" mass="49549">MHKGPTDYLYRITQRTWSYIVNVGTSPLMPFIESRRTRLLNLLAIPCIPFMLFFAVLNASQGRYLLAALNLTTSGINVFVLWLHWKRRYLSARLVAIVCSILLYAFTGLFFHNGAEYFLLNILICCILVYDNKWVVAGLSTLVITAFLLIIFMPQYWQLAEPVPQSRVWANVATSLFFIVVALSFFKYIQGDYQREIEKQREALAAMNKDKEKLFSIVAHDIRSPLATLEVLLDMFRKGEYPELEMEEAAGMLHKKIAQLGGSLDNVLRWSSRSMKGIHAQPVNFFLGPLATEVLYFFEMIIQQKKITVDTAIPSDLLLYADRDQVSVILRNFLSNALKFSYTGGQIEVKAIAAGTQVAISITDHGTGMLPTQVLNLFSYRQSPGYGTDGERGTGLGLILCKEFAQQNGGEITVESHVDKGTRFTVFLPMGKPDFTEDD</sequence>
<evidence type="ECO:0000256" key="5">
    <source>
        <dbReference type="ARBA" id="ARBA00022777"/>
    </source>
</evidence>
<keyword evidence="7" id="KW-0472">Membrane</keyword>
<feature type="transmembrane region" description="Helical" evidence="7">
    <location>
        <begin position="169"/>
        <end position="189"/>
    </location>
</feature>
<evidence type="ECO:0000313" key="9">
    <source>
        <dbReference type="EMBL" id="RBL89977.1"/>
    </source>
</evidence>
<dbReference type="SUPFAM" id="SSF55874">
    <property type="entry name" value="ATPase domain of HSP90 chaperone/DNA topoisomerase II/histidine kinase"/>
    <property type="match status" value="1"/>
</dbReference>
<evidence type="ECO:0000256" key="1">
    <source>
        <dbReference type="ARBA" id="ARBA00000085"/>
    </source>
</evidence>
<gene>
    <name evidence="9" type="ORF">DF182_26245</name>
</gene>
<comment type="catalytic activity">
    <reaction evidence="1">
        <text>ATP + protein L-histidine = ADP + protein N-phospho-L-histidine.</text>
        <dbReference type="EC" id="2.7.13.3"/>
    </reaction>
</comment>
<name>A0A365XUD0_9BACT</name>
<reference evidence="9 10" key="1">
    <citation type="submission" date="2018-05" db="EMBL/GenBank/DDBJ databases">
        <title>Chitinophaga sp. K3CV102501T nov., isolated from isolated from a monsoon evergreen broad-leaved forest soil.</title>
        <authorList>
            <person name="Lv Y."/>
        </authorList>
    </citation>
    <scope>NUCLEOTIDE SEQUENCE [LARGE SCALE GENOMIC DNA]</scope>
    <source>
        <strain evidence="9 10">GDMCC 1.1325</strain>
    </source>
</reference>
<dbReference type="SMART" id="SM00387">
    <property type="entry name" value="HATPase_c"/>
    <property type="match status" value="1"/>
</dbReference>
<dbReference type="PRINTS" id="PR00344">
    <property type="entry name" value="BCTRLSENSOR"/>
</dbReference>
<dbReference type="CDD" id="cd00082">
    <property type="entry name" value="HisKA"/>
    <property type="match status" value="1"/>
</dbReference>
<feature type="domain" description="Histidine kinase" evidence="8">
    <location>
        <begin position="217"/>
        <end position="432"/>
    </location>
</feature>
<proteinExistence type="predicted"/>
<dbReference type="EC" id="2.7.13.3" evidence="2"/>
<dbReference type="PANTHER" id="PTHR43711">
    <property type="entry name" value="TWO-COMPONENT HISTIDINE KINASE"/>
    <property type="match status" value="1"/>
</dbReference>
<evidence type="ECO:0000256" key="4">
    <source>
        <dbReference type="ARBA" id="ARBA00022679"/>
    </source>
</evidence>
<dbReference type="InterPro" id="IPR036890">
    <property type="entry name" value="HATPase_C_sf"/>
</dbReference>
<comment type="caution">
    <text evidence="9">The sequence shown here is derived from an EMBL/GenBank/DDBJ whole genome shotgun (WGS) entry which is preliminary data.</text>
</comment>
<dbReference type="PANTHER" id="PTHR43711:SF1">
    <property type="entry name" value="HISTIDINE KINASE 1"/>
    <property type="match status" value="1"/>
</dbReference>
<keyword evidence="4" id="KW-0808">Transferase</keyword>
<keyword evidence="6" id="KW-0902">Two-component regulatory system</keyword>
<dbReference type="OrthoDB" id="9810447at2"/>
<dbReference type="InterPro" id="IPR050736">
    <property type="entry name" value="Sensor_HK_Regulatory"/>
</dbReference>
<feature type="transmembrane region" description="Helical" evidence="7">
    <location>
        <begin position="64"/>
        <end position="83"/>
    </location>
</feature>
<evidence type="ECO:0000256" key="7">
    <source>
        <dbReference type="SAM" id="Phobius"/>
    </source>
</evidence>